<dbReference type="PROSITE" id="PS00028">
    <property type="entry name" value="ZINC_FINGER_C2H2_1"/>
    <property type="match status" value="1"/>
</dbReference>
<keyword evidence="6" id="KW-0862">Zinc</keyword>
<dbReference type="GO" id="GO:0008270">
    <property type="term" value="F:zinc ion binding"/>
    <property type="evidence" value="ECO:0007669"/>
    <property type="project" value="UniProtKB-KW"/>
</dbReference>
<sequence>MSDREHFESWEKIGINGSWAGLVEDESGKLKDTNATEDNEEVKKLSGKRRIGKEMDEDDERCVARGLLRSLVCVLDASKSAGNRDFFPTRFGVTIRSLMEFVAQFLKENPVSTMGIVCAGEGSAYRISRLSSSIRTHVKSLEEILHKTRFSPRGSFSLVAAIDEALQLLRGTPDYGYREILIIVSSFGSLDATSISESLDLCQNFKVRISFISLVAETYQFKQVSKKTNGTYQVALDRSHLKKLLTQYLIPPKLVKDHTSENLDQLQPLVHMGFPGLKIDPDRAGIAISSLEQVEWTTTTYTCPRCATRVPRIPIDCPVCELPLVASQHLATYYHHLFPVPRFIETAHGEELPSSTDDNQYDEEKQNKTTCFGCFDPLPLQVKDACTYTCPRCSTTFCATCDDFIHDVLHVCPGCDSSAACTTYVPSSSNDTTTADAAVVDRSKKKFKSSSTPPPPADMVA</sequence>
<dbReference type="InterPro" id="IPR012170">
    <property type="entry name" value="TFIIH_SSL1/p44"/>
</dbReference>
<evidence type="ECO:0000313" key="12">
    <source>
        <dbReference type="EMBL" id="CAE0369872.1"/>
    </source>
</evidence>
<evidence type="ECO:0000256" key="3">
    <source>
        <dbReference type="ARBA" id="ARBA00022723"/>
    </source>
</evidence>
<evidence type="ECO:0000259" key="11">
    <source>
        <dbReference type="PROSITE" id="PS50234"/>
    </source>
</evidence>
<comment type="similarity">
    <text evidence="2">Belongs to the GTF2H2 family.</text>
</comment>
<protein>
    <recommendedName>
        <fullName evidence="11">VWFA domain-containing protein</fullName>
    </recommendedName>
</protein>
<keyword evidence="9" id="KW-0234">DNA repair</keyword>
<dbReference type="GO" id="GO:0006357">
    <property type="term" value="P:regulation of transcription by RNA polymerase II"/>
    <property type="evidence" value="ECO:0007669"/>
    <property type="project" value="TreeGrafter"/>
</dbReference>
<comment type="subcellular location">
    <subcellularLocation>
        <location evidence="1">Nucleus</location>
    </subcellularLocation>
</comment>
<dbReference type="InterPro" id="IPR013087">
    <property type="entry name" value="Znf_C2H2_type"/>
</dbReference>
<keyword evidence="3" id="KW-0479">Metal-binding</keyword>
<accession>A0A6S8DSE3</accession>
<evidence type="ECO:0000256" key="7">
    <source>
        <dbReference type="ARBA" id="ARBA00023015"/>
    </source>
</evidence>
<keyword evidence="7" id="KW-0805">Transcription regulation</keyword>
<feature type="domain" description="VWFA" evidence="11">
    <location>
        <begin position="70"/>
        <end position="249"/>
    </location>
</feature>
<dbReference type="PANTHER" id="PTHR12695">
    <property type="entry name" value="GENERAL TRANSCRIPTION FACTOR IIH SUBUNIT 2"/>
    <property type="match status" value="1"/>
</dbReference>
<keyword evidence="5" id="KW-0863">Zinc-finger</keyword>
<dbReference type="InterPro" id="IPR013083">
    <property type="entry name" value="Znf_RING/FYVE/PHD"/>
</dbReference>
<dbReference type="Gene3D" id="3.30.40.10">
    <property type="entry name" value="Zinc/RING finger domain, C3HC4 (zinc finger)"/>
    <property type="match status" value="1"/>
</dbReference>
<organism evidence="12">
    <name type="scientific">Aureoumbra lagunensis</name>
    <dbReference type="NCBI Taxonomy" id="44058"/>
    <lineage>
        <taxon>Eukaryota</taxon>
        <taxon>Sar</taxon>
        <taxon>Stramenopiles</taxon>
        <taxon>Ochrophyta</taxon>
        <taxon>Pelagophyceae</taxon>
        <taxon>Pelagomonadales</taxon>
        <taxon>Aureoumbra</taxon>
    </lineage>
</organism>
<evidence type="ECO:0000256" key="8">
    <source>
        <dbReference type="ARBA" id="ARBA00023163"/>
    </source>
</evidence>
<dbReference type="PROSITE" id="PS50234">
    <property type="entry name" value="VWFA"/>
    <property type="match status" value="1"/>
</dbReference>
<dbReference type="SUPFAM" id="SSF57889">
    <property type="entry name" value="Cysteine-rich domain"/>
    <property type="match status" value="1"/>
</dbReference>
<dbReference type="SMART" id="SM01047">
    <property type="entry name" value="C1_4"/>
    <property type="match status" value="1"/>
</dbReference>
<evidence type="ECO:0000256" key="6">
    <source>
        <dbReference type="ARBA" id="ARBA00022833"/>
    </source>
</evidence>
<dbReference type="GO" id="GO:0000439">
    <property type="term" value="C:transcription factor TFIIH core complex"/>
    <property type="evidence" value="ECO:0007669"/>
    <property type="project" value="InterPro"/>
</dbReference>
<dbReference type="PANTHER" id="PTHR12695:SF2">
    <property type="entry name" value="GENERAL TRANSCRIPTION FACTOR IIH SUBUNIT 2-RELATED"/>
    <property type="match status" value="1"/>
</dbReference>
<proteinExistence type="inferred from homology"/>
<dbReference type="InterPro" id="IPR046349">
    <property type="entry name" value="C1-like_sf"/>
</dbReference>
<evidence type="ECO:0000256" key="5">
    <source>
        <dbReference type="ARBA" id="ARBA00022771"/>
    </source>
</evidence>
<keyword evidence="8" id="KW-0804">Transcription</keyword>
<dbReference type="SUPFAM" id="SSF53300">
    <property type="entry name" value="vWA-like"/>
    <property type="match status" value="1"/>
</dbReference>
<evidence type="ECO:0000313" key="13">
    <source>
        <dbReference type="EMBL" id="CAE0369873.1"/>
    </source>
</evidence>
<dbReference type="SMART" id="SM00327">
    <property type="entry name" value="VWA"/>
    <property type="match status" value="1"/>
</dbReference>
<dbReference type="GO" id="GO:0006351">
    <property type="term" value="P:DNA-templated transcription"/>
    <property type="evidence" value="ECO:0007669"/>
    <property type="project" value="InterPro"/>
</dbReference>
<dbReference type="Gene3D" id="3.40.50.410">
    <property type="entry name" value="von Willebrand factor, type A domain"/>
    <property type="match status" value="1"/>
</dbReference>
<dbReference type="InterPro" id="IPR002035">
    <property type="entry name" value="VWF_A"/>
</dbReference>
<dbReference type="AlphaFoldDB" id="A0A6S8DSE3"/>
<dbReference type="NCBIfam" id="TIGR00622">
    <property type="entry name" value="ssl1"/>
    <property type="match status" value="1"/>
</dbReference>
<evidence type="ECO:0000256" key="1">
    <source>
        <dbReference type="ARBA" id="ARBA00004123"/>
    </source>
</evidence>
<keyword evidence="10" id="KW-0539">Nucleus</keyword>
<dbReference type="EMBL" id="HBIJ01015951">
    <property type="protein sequence ID" value="CAE0369872.1"/>
    <property type="molecule type" value="Transcribed_RNA"/>
</dbReference>
<reference evidence="12" key="1">
    <citation type="submission" date="2021-01" db="EMBL/GenBank/DDBJ databases">
        <authorList>
            <person name="Corre E."/>
            <person name="Pelletier E."/>
            <person name="Niang G."/>
            <person name="Scheremetjew M."/>
            <person name="Finn R."/>
            <person name="Kale V."/>
            <person name="Holt S."/>
            <person name="Cochrane G."/>
            <person name="Meng A."/>
            <person name="Brown T."/>
            <person name="Cohen L."/>
        </authorList>
    </citation>
    <scope>NUCLEOTIDE SEQUENCE</scope>
    <source>
        <strain evidence="12">CCMP1510</strain>
    </source>
</reference>
<dbReference type="EMBL" id="HBIJ01015953">
    <property type="protein sequence ID" value="CAE0369873.1"/>
    <property type="molecule type" value="Transcribed_RNA"/>
</dbReference>
<evidence type="ECO:0000256" key="2">
    <source>
        <dbReference type="ARBA" id="ARBA00006092"/>
    </source>
</evidence>
<name>A0A6S8DSE3_9STRA</name>
<dbReference type="Pfam" id="PF04056">
    <property type="entry name" value="Ssl1"/>
    <property type="match status" value="1"/>
</dbReference>
<evidence type="ECO:0000256" key="10">
    <source>
        <dbReference type="ARBA" id="ARBA00023242"/>
    </source>
</evidence>
<gene>
    <name evidence="12" type="ORF">ALAG00032_LOCUS10636</name>
    <name evidence="13" type="ORF">ALAG00032_LOCUS10637</name>
</gene>
<evidence type="ECO:0000256" key="9">
    <source>
        <dbReference type="ARBA" id="ARBA00023204"/>
    </source>
</evidence>
<dbReference type="InterPro" id="IPR004595">
    <property type="entry name" value="TFIIH_C1-like_dom"/>
</dbReference>
<evidence type="ECO:0000256" key="4">
    <source>
        <dbReference type="ARBA" id="ARBA00022763"/>
    </source>
</evidence>
<keyword evidence="4" id="KW-0227">DNA damage</keyword>
<dbReference type="InterPro" id="IPR007198">
    <property type="entry name" value="Ssl1-like"/>
</dbReference>
<dbReference type="GO" id="GO:0006289">
    <property type="term" value="P:nucleotide-excision repair"/>
    <property type="evidence" value="ECO:0007669"/>
    <property type="project" value="InterPro"/>
</dbReference>
<dbReference type="Pfam" id="PF07975">
    <property type="entry name" value="C1_4"/>
    <property type="match status" value="1"/>
</dbReference>
<dbReference type="InterPro" id="IPR036465">
    <property type="entry name" value="vWFA_dom_sf"/>
</dbReference>
<dbReference type="GO" id="GO:0005675">
    <property type="term" value="C:transcription factor TFIIH holo complex"/>
    <property type="evidence" value="ECO:0007669"/>
    <property type="project" value="TreeGrafter"/>
</dbReference>